<evidence type="ECO:0000313" key="3">
    <source>
        <dbReference type="EMBL" id="NMH29311.1"/>
    </source>
</evidence>
<dbReference type="EMBL" id="JAAMPU010000108">
    <property type="protein sequence ID" value="NMH29311.1"/>
    <property type="molecule type" value="Genomic_DNA"/>
</dbReference>
<name>A0A972FNK4_9FLAO</name>
<accession>A0A972FNK4</accession>
<keyword evidence="2" id="KW-1133">Transmembrane helix</keyword>
<sequence length="317" mass="35789">MMKDKNNIDDLFREADRKPANDFPINEKLWSRVEEKLEKQHLSKSKNTWKKLAVAASLLLFVSIGFQLWQDKIDEVPSEIRLEKKSTIPEDKRTNSQIQMDSLVPEVSTKTATKVVELNLVSPNAKADAKAIQGFVAPSVSTVASAPLTTQIPQSEESILKEKSEETQDAIVGYSSNRQVNKPNANRRLDFNSNDDYQTTSASPQKDKEPLYVVNGKAITAENDKEYDRKKKKMIPEGVEIDSVTHLKEPLYIINGVEYSEYELFGDKPTSPYAPLQKQEIEEMKIYQETEAVKKFGPKGKKGVVVIKTTNGKPLKK</sequence>
<dbReference type="Proteomes" id="UP000712080">
    <property type="component" value="Unassembled WGS sequence"/>
</dbReference>
<gene>
    <name evidence="3" type="ORF">G6047_14830</name>
</gene>
<organism evidence="3 4">
    <name type="scientific">Flavobacterium silvaticum</name>
    <dbReference type="NCBI Taxonomy" id="1852020"/>
    <lineage>
        <taxon>Bacteria</taxon>
        <taxon>Pseudomonadati</taxon>
        <taxon>Bacteroidota</taxon>
        <taxon>Flavobacteriia</taxon>
        <taxon>Flavobacteriales</taxon>
        <taxon>Flavobacteriaceae</taxon>
        <taxon>Flavobacterium</taxon>
    </lineage>
</organism>
<feature type="region of interest" description="Disordered" evidence="1">
    <location>
        <begin position="178"/>
        <end position="208"/>
    </location>
</feature>
<feature type="transmembrane region" description="Helical" evidence="2">
    <location>
        <begin position="52"/>
        <end position="69"/>
    </location>
</feature>
<evidence type="ECO:0000256" key="1">
    <source>
        <dbReference type="SAM" id="MobiDB-lite"/>
    </source>
</evidence>
<evidence type="ECO:0000313" key="4">
    <source>
        <dbReference type="Proteomes" id="UP000712080"/>
    </source>
</evidence>
<evidence type="ECO:0000256" key="2">
    <source>
        <dbReference type="SAM" id="Phobius"/>
    </source>
</evidence>
<keyword evidence="4" id="KW-1185">Reference proteome</keyword>
<comment type="caution">
    <text evidence="3">The sequence shown here is derived from an EMBL/GenBank/DDBJ whole genome shotgun (WGS) entry which is preliminary data.</text>
</comment>
<dbReference type="RefSeq" id="WP_169528409.1">
    <property type="nucleotide sequence ID" value="NZ_JAAMPU010000108.1"/>
</dbReference>
<feature type="compositionally biased region" description="Polar residues" evidence="1">
    <location>
        <begin position="191"/>
        <end position="204"/>
    </location>
</feature>
<keyword evidence="2" id="KW-0812">Transmembrane</keyword>
<reference evidence="3" key="1">
    <citation type="submission" date="2020-02" db="EMBL/GenBank/DDBJ databases">
        <title>Flavobacterium sp. genome.</title>
        <authorList>
            <person name="Jung H.S."/>
            <person name="Baek J.H."/>
            <person name="Jeon C.O."/>
        </authorList>
    </citation>
    <scope>NUCLEOTIDE SEQUENCE</scope>
    <source>
        <strain evidence="3">SE-s28</strain>
    </source>
</reference>
<dbReference type="AlphaFoldDB" id="A0A972FNK4"/>
<protein>
    <submittedName>
        <fullName evidence="3">Uncharacterized protein</fullName>
    </submittedName>
</protein>
<proteinExistence type="predicted"/>
<keyword evidence="2" id="KW-0472">Membrane</keyword>